<organism evidence="1 2">
    <name type="scientific">Bonamia ostreae</name>
    <dbReference type="NCBI Taxonomy" id="126728"/>
    <lineage>
        <taxon>Eukaryota</taxon>
        <taxon>Sar</taxon>
        <taxon>Rhizaria</taxon>
        <taxon>Endomyxa</taxon>
        <taxon>Ascetosporea</taxon>
        <taxon>Haplosporida</taxon>
        <taxon>Bonamia</taxon>
    </lineage>
</organism>
<sequence>MSIEIKPKIINLGKNSNIKIEIQNFGKNPKIWKIFSTDKENKLFLSPIEGLLLSFQKDIISLHFKRPTKSNFCSKEKILIQSFGISYERLNKKFEEKSNFLENIFEEEKNDAPNIEKRIIFTNIIKLY</sequence>
<dbReference type="EMBL" id="JBDODL010000820">
    <property type="protein sequence ID" value="MES1920716.1"/>
    <property type="molecule type" value="Genomic_DNA"/>
</dbReference>
<gene>
    <name evidence="1" type="ORF">MHBO_002357</name>
</gene>
<protein>
    <submittedName>
        <fullName evidence="1">Uncharacterized protein</fullName>
    </submittedName>
</protein>
<reference evidence="1 2" key="1">
    <citation type="journal article" date="2024" name="BMC Biol.">
        <title>Comparative genomics of Ascetosporea gives new insight into the evolutionary basis for animal parasitism in Rhizaria.</title>
        <authorList>
            <person name="Hiltunen Thoren M."/>
            <person name="Onut-Brannstrom I."/>
            <person name="Alfjorden A."/>
            <person name="Peckova H."/>
            <person name="Swords F."/>
            <person name="Hooper C."/>
            <person name="Holzer A.S."/>
            <person name="Bass D."/>
            <person name="Burki F."/>
        </authorList>
    </citation>
    <scope>NUCLEOTIDE SEQUENCE [LARGE SCALE GENOMIC DNA]</scope>
    <source>
        <strain evidence="1">20-A016</strain>
    </source>
</reference>
<comment type="caution">
    <text evidence="1">The sequence shown here is derived from an EMBL/GenBank/DDBJ whole genome shotgun (WGS) entry which is preliminary data.</text>
</comment>
<accession>A0ABV2AM25</accession>
<proteinExistence type="predicted"/>
<name>A0ABV2AM25_9EUKA</name>
<evidence type="ECO:0000313" key="2">
    <source>
        <dbReference type="Proteomes" id="UP001439008"/>
    </source>
</evidence>
<dbReference type="Proteomes" id="UP001439008">
    <property type="component" value="Unassembled WGS sequence"/>
</dbReference>
<keyword evidence="2" id="KW-1185">Reference proteome</keyword>
<evidence type="ECO:0000313" key="1">
    <source>
        <dbReference type="EMBL" id="MES1920716.1"/>
    </source>
</evidence>